<organism evidence="7 8">
    <name type="scientific">Thermosulfidibacter takaii (strain DSM 17441 / JCM 13301 / NBRC 103674 / ABI70S6)</name>
    <dbReference type="NCBI Taxonomy" id="1298851"/>
    <lineage>
        <taxon>Bacteria</taxon>
        <taxon>Pseudomonadati</taxon>
        <taxon>Thermosulfidibacterota</taxon>
        <taxon>Thermosulfidibacteria</taxon>
        <taxon>Thermosulfidibacterales</taxon>
        <taxon>Thermosulfidibacteraceae</taxon>
    </lineage>
</organism>
<dbReference type="InterPro" id="IPR006089">
    <property type="entry name" value="Acyl-CoA_DH_CS"/>
</dbReference>
<feature type="domain" description="Acyl-CoA dehydrogenase/oxidase N-terminal" evidence="6">
    <location>
        <begin position="5"/>
        <end position="96"/>
    </location>
</feature>
<dbReference type="InterPro" id="IPR037069">
    <property type="entry name" value="AcylCoA_DH/ox_N_sf"/>
</dbReference>
<dbReference type="PANTHER" id="PTHR43884:SF12">
    <property type="entry name" value="ISOVALERYL-COA DEHYDROGENASE, MITOCHONDRIAL-RELATED"/>
    <property type="match status" value="1"/>
</dbReference>
<protein>
    <recommendedName>
        <fullName evidence="9">Acyl-CoA dehydrogenase</fullName>
    </recommendedName>
</protein>
<evidence type="ECO:0000259" key="5">
    <source>
        <dbReference type="Pfam" id="PF00441"/>
    </source>
</evidence>
<dbReference type="InterPro" id="IPR009075">
    <property type="entry name" value="AcylCo_DH/oxidase_C"/>
</dbReference>
<evidence type="ECO:0000256" key="2">
    <source>
        <dbReference type="ARBA" id="ARBA00009347"/>
    </source>
</evidence>
<dbReference type="EMBL" id="AP013035">
    <property type="protein sequence ID" value="BAT71270.1"/>
    <property type="molecule type" value="Genomic_DNA"/>
</dbReference>
<dbReference type="Proteomes" id="UP000063234">
    <property type="component" value="Chromosome"/>
</dbReference>
<accession>A0A0S3QSG3</accession>
<dbReference type="KEGG" id="ttk:TST_0462"/>
<dbReference type="GO" id="GO:0050660">
    <property type="term" value="F:flavin adenine dinucleotide binding"/>
    <property type="evidence" value="ECO:0007669"/>
    <property type="project" value="InterPro"/>
</dbReference>
<dbReference type="InterPro" id="IPR009100">
    <property type="entry name" value="AcylCoA_DH/oxidase_NM_dom_sf"/>
</dbReference>
<feature type="domain" description="Acyl-CoA dehydrogenase/oxidase C-terminal" evidence="5">
    <location>
        <begin position="182"/>
        <end position="295"/>
    </location>
</feature>
<comment type="cofactor">
    <cofactor evidence="1">
        <name>FAD</name>
        <dbReference type="ChEBI" id="CHEBI:57692"/>
    </cofactor>
</comment>
<evidence type="ECO:0000256" key="1">
    <source>
        <dbReference type="ARBA" id="ARBA00001974"/>
    </source>
</evidence>
<keyword evidence="3" id="KW-0285">Flavoprotein</keyword>
<name>A0A0S3QSG3_THET7</name>
<dbReference type="Pfam" id="PF00441">
    <property type="entry name" value="Acyl-CoA_dh_1"/>
    <property type="match status" value="1"/>
</dbReference>
<evidence type="ECO:0000259" key="6">
    <source>
        <dbReference type="Pfam" id="PF02771"/>
    </source>
</evidence>
<comment type="similarity">
    <text evidence="2">Belongs to the acyl-CoA dehydrogenase family.</text>
</comment>
<dbReference type="Gene3D" id="1.20.140.10">
    <property type="entry name" value="Butyryl-CoA Dehydrogenase, subunit A, domain 3"/>
    <property type="match status" value="1"/>
</dbReference>
<dbReference type="InterPro" id="IPR036250">
    <property type="entry name" value="AcylCo_DH-like_C"/>
</dbReference>
<dbReference type="Gene3D" id="1.10.540.10">
    <property type="entry name" value="Acyl-CoA dehydrogenase/oxidase, N-terminal domain"/>
    <property type="match status" value="1"/>
</dbReference>
<evidence type="ECO:0000256" key="4">
    <source>
        <dbReference type="ARBA" id="ARBA00022827"/>
    </source>
</evidence>
<dbReference type="OrthoDB" id="9802447at2"/>
<keyword evidence="8" id="KW-1185">Reference proteome</keyword>
<dbReference type="AlphaFoldDB" id="A0A0S3QSG3"/>
<dbReference type="SUPFAM" id="SSF56645">
    <property type="entry name" value="Acyl-CoA dehydrogenase NM domain-like"/>
    <property type="match status" value="1"/>
</dbReference>
<reference evidence="8" key="1">
    <citation type="journal article" date="2018" name="Science">
        <title>A primordial and reversible TCA cycle in a facultatively chemolithoautotrophic thermophile.</title>
        <authorList>
            <person name="Nunoura T."/>
            <person name="Chikaraishi Y."/>
            <person name="Izaki R."/>
            <person name="Suwa T."/>
            <person name="Sato T."/>
            <person name="Harada T."/>
            <person name="Mori K."/>
            <person name="Kato Y."/>
            <person name="Miyazaki M."/>
            <person name="Shimamura S."/>
            <person name="Yanagawa K."/>
            <person name="Shuto A."/>
            <person name="Ohkouchi N."/>
            <person name="Fujita N."/>
            <person name="Takaki Y."/>
            <person name="Atomi H."/>
            <person name="Takai K."/>
        </authorList>
    </citation>
    <scope>NUCLEOTIDE SEQUENCE [LARGE SCALE GENOMIC DNA]</scope>
    <source>
        <strain evidence="8">DSM 17441 / JCM 13301 / NBRC 103674 / ABI70S6</strain>
    </source>
</reference>
<evidence type="ECO:0008006" key="9">
    <source>
        <dbReference type="Google" id="ProtNLM"/>
    </source>
</evidence>
<dbReference type="PANTHER" id="PTHR43884">
    <property type="entry name" value="ACYL-COA DEHYDROGENASE"/>
    <property type="match status" value="1"/>
</dbReference>
<sequence length="317" mass="35300">MSHIEDFKDLARNFAKKEIAPRVGTEGRDGDLNALKELLKQAYQLGFISSPDPEAPGYEHGVWGKYSLKEGALASILILEEFAKECAGFAFSVHIGSIPALTLDGKDFSNTALGIDNLLVSLAYPTTFLKISENECVISKAQKLEELSPRTGLALPNMFQVIDYQPQQKIDKKEPYLAYLLGIIAISIGNAEGSLEKSLKYSNERYQGGNLIKNHSAVKKLLGEAISQVETIRYALYGLAQKFPNIPLISVYSLWNTARDLCLNATSNALQVFGGYGYMEDYRIEKRLRDIMTLRSLPPQHIQCFFRIFECAGGSLW</sequence>
<dbReference type="GO" id="GO:0003995">
    <property type="term" value="F:acyl-CoA dehydrogenase activity"/>
    <property type="evidence" value="ECO:0007669"/>
    <property type="project" value="InterPro"/>
</dbReference>
<dbReference type="STRING" id="1298851.TST_0462"/>
<evidence type="ECO:0000256" key="3">
    <source>
        <dbReference type="ARBA" id="ARBA00022630"/>
    </source>
</evidence>
<dbReference type="InterPro" id="IPR013786">
    <property type="entry name" value="AcylCoA_DH/ox_N"/>
</dbReference>
<evidence type="ECO:0000313" key="8">
    <source>
        <dbReference type="Proteomes" id="UP000063234"/>
    </source>
</evidence>
<keyword evidence="4" id="KW-0274">FAD</keyword>
<dbReference type="Pfam" id="PF02771">
    <property type="entry name" value="Acyl-CoA_dh_N"/>
    <property type="match status" value="1"/>
</dbReference>
<dbReference type="PROSITE" id="PS00073">
    <property type="entry name" value="ACYL_COA_DH_2"/>
    <property type="match status" value="1"/>
</dbReference>
<dbReference type="RefSeq" id="WP_068549189.1">
    <property type="nucleotide sequence ID" value="NZ_AP013035.1"/>
</dbReference>
<evidence type="ECO:0000313" key="7">
    <source>
        <dbReference type="EMBL" id="BAT71270.1"/>
    </source>
</evidence>
<dbReference type="SUPFAM" id="SSF47203">
    <property type="entry name" value="Acyl-CoA dehydrogenase C-terminal domain-like"/>
    <property type="match status" value="1"/>
</dbReference>
<proteinExistence type="inferred from homology"/>
<gene>
    <name evidence="7" type="ORF">TST_0462</name>
</gene>